<gene>
    <name evidence="2" type="ORF">TMSB3V08_LOCUS12387</name>
</gene>
<sequence length="81" mass="8914">MTRPTSLKFDIEETAPTSLPVQSPGGPNGELVRDTLICLLEILMKSSAEAALHCIEVPSESLGFAARTFYHLDLNHLRVYT</sequence>
<proteinExistence type="predicted"/>
<evidence type="ECO:0000256" key="1">
    <source>
        <dbReference type="SAM" id="MobiDB-lite"/>
    </source>
</evidence>
<organism evidence="2">
    <name type="scientific">Timema monikensis</name>
    <dbReference type="NCBI Taxonomy" id="170555"/>
    <lineage>
        <taxon>Eukaryota</taxon>
        <taxon>Metazoa</taxon>
        <taxon>Ecdysozoa</taxon>
        <taxon>Arthropoda</taxon>
        <taxon>Hexapoda</taxon>
        <taxon>Insecta</taxon>
        <taxon>Pterygota</taxon>
        <taxon>Neoptera</taxon>
        <taxon>Polyneoptera</taxon>
        <taxon>Phasmatodea</taxon>
        <taxon>Timematodea</taxon>
        <taxon>Timematoidea</taxon>
        <taxon>Timematidae</taxon>
        <taxon>Timema</taxon>
    </lineage>
</organism>
<name>A0A7R9HUW2_9NEOP</name>
<dbReference type="EMBL" id="OB802330">
    <property type="protein sequence ID" value="CAD7435741.1"/>
    <property type="molecule type" value="Genomic_DNA"/>
</dbReference>
<evidence type="ECO:0000313" key="2">
    <source>
        <dbReference type="EMBL" id="CAD7435741.1"/>
    </source>
</evidence>
<feature type="region of interest" description="Disordered" evidence="1">
    <location>
        <begin position="1"/>
        <end position="27"/>
    </location>
</feature>
<accession>A0A7R9HUW2</accession>
<protein>
    <submittedName>
        <fullName evidence="2">Uncharacterized protein</fullName>
    </submittedName>
</protein>
<reference evidence="2" key="1">
    <citation type="submission" date="2020-11" db="EMBL/GenBank/DDBJ databases">
        <authorList>
            <person name="Tran Van P."/>
        </authorList>
    </citation>
    <scope>NUCLEOTIDE SEQUENCE</scope>
</reference>
<dbReference type="AlphaFoldDB" id="A0A7R9HUW2"/>